<comment type="caution">
    <text evidence="2">The sequence shown here is derived from an EMBL/GenBank/DDBJ whole genome shotgun (WGS) entry which is preliminary data.</text>
</comment>
<dbReference type="AlphaFoldDB" id="A0A7X4GG52"/>
<feature type="chain" id="PRO_5030921991" evidence="1">
    <location>
        <begin position="25"/>
        <end position="109"/>
    </location>
</feature>
<protein>
    <submittedName>
        <fullName evidence="2">Uncharacterized protein</fullName>
    </submittedName>
</protein>
<gene>
    <name evidence="2" type="ORF">GR702_03960</name>
</gene>
<feature type="signal peptide" evidence="1">
    <location>
        <begin position="1"/>
        <end position="24"/>
    </location>
</feature>
<dbReference type="Proteomes" id="UP000465810">
    <property type="component" value="Unassembled WGS sequence"/>
</dbReference>
<reference evidence="2 3" key="1">
    <citation type="submission" date="2019-12" db="EMBL/GenBank/DDBJ databases">
        <authorList>
            <person name="Feng G."/>
            <person name="Zhu H."/>
        </authorList>
    </citation>
    <scope>NUCLEOTIDE SEQUENCE [LARGE SCALE GENOMIC DNA]</scope>
    <source>
        <strain evidence="2 3">FGD1</strain>
    </source>
</reference>
<evidence type="ECO:0000256" key="1">
    <source>
        <dbReference type="SAM" id="SignalP"/>
    </source>
</evidence>
<proteinExistence type="predicted"/>
<sequence length="109" mass="11573">MERGVLPLCAAMALGSVAVTPASAQPTGAAAAAFDLRAVTATIVAAKGRSALRSQAIGTPEETEKPEKTKLRLRYQPEEAGPRFEIGTYGSRKGVMKSRLLHVAMDWSF</sequence>
<keyword evidence="3" id="KW-1185">Reference proteome</keyword>
<dbReference type="EMBL" id="WVTD01000002">
    <property type="protein sequence ID" value="MYL96929.1"/>
    <property type="molecule type" value="Genomic_DNA"/>
</dbReference>
<organism evidence="2 3">
    <name type="scientific">Novosphingobium silvae</name>
    <dbReference type="NCBI Taxonomy" id="2692619"/>
    <lineage>
        <taxon>Bacteria</taxon>
        <taxon>Pseudomonadati</taxon>
        <taxon>Pseudomonadota</taxon>
        <taxon>Alphaproteobacteria</taxon>
        <taxon>Sphingomonadales</taxon>
        <taxon>Sphingomonadaceae</taxon>
        <taxon>Novosphingobium</taxon>
    </lineage>
</organism>
<accession>A0A7X4GG52</accession>
<keyword evidence="1" id="KW-0732">Signal</keyword>
<name>A0A7X4GG52_9SPHN</name>
<evidence type="ECO:0000313" key="3">
    <source>
        <dbReference type="Proteomes" id="UP000465810"/>
    </source>
</evidence>
<evidence type="ECO:0000313" key="2">
    <source>
        <dbReference type="EMBL" id="MYL96929.1"/>
    </source>
</evidence>